<reference evidence="2" key="2">
    <citation type="journal article" date="2023" name="BMC Genomics">
        <title>Pest status, molecular evolution, and epigenetic factors derived from the genome assembly of Frankliniella fusca, a thysanopteran phytovirus vector.</title>
        <authorList>
            <person name="Catto M.A."/>
            <person name="Labadie P.E."/>
            <person name="Jacobson A.L."/>
            <person name="Kennedy G.G."/>
            <person name="Srinivasan R."/>
            <person name="Hunt B.G."/>
        </authorList>
    </citation>
    <scope>NUCLEOTIDE SEQUENCE</scope>
    <source>
        <strain evidence="2">PL_HMW_Pooled</strain>
    </source>
</reference>
<feature type="region of interest" description="Disordered" evidence="1">
    <location>
        <begin position="61"/>
        <end position="80"/>
    </location>
</feature>
<evidence type="ECO:0000256" key="1">
    <source>
        <dbReference type="SAM" id="MobiDB-lite"/>
    </source>
</evidence>
<accession>A0AAE1GYG8</accession>
<dbReference type="EMBL" id="JAHWGI010000264">
    <property type="protein sequence ID" value="KAK3911384.1"/>
    <property type="molecule type" value="Genomic_DNA"/>
</dbReference>
<keyword evidence="3" id="KW-1185">Reference proteome</keyword>
<evidence type="ECO:0000313" key="3">
    <source>
        <dbReference type="Proteomes" id="UP001219518"/>
    </source>
</evidence>
<feature type="region of interest" description="Disordered" evidence="1">
    <location>
        <begin position="1"/>
        <end position="47"/>
    </location>
</feature>
<gene>
    <name evidence="2" type="ORF">KUF71_004386</name>
</gene>
<feature type="compositionally biased region" description="Polar residues" evidence="1">
    <location>
        <begin position="140"/>
        <end position="159"/>
    </location>
</feature>
<name>A0AAE1GYG8_9NEOP</name>
<dbReference type="Proteomes" id="UP001219518">
    <property type="component" value="Unassembled WGS sequence"/>
</dbReference>
<protein>
    <submittedName>
        <fullName evidence="2">Actin-46</fullName>
    </submittedName>
</protein>
<dbReference type="AlphaFoldDB" id="A0AAE1GYG8"/>
<comment type="caution">
    <text evidence="2">The sequence shown here is derived from an EMBL/GenBank/DDBJ whole genome shotgun (WGS) entry which is preliminary data.</text>
</comment>
<feature type="region of interest" description="Disordered" evidence="1">
    <location>
        <begin position="140"/>
        <end position="171"/>
    </location>
</feature>
<reference evidence="2" key="1">
    <citation type="submission" date="2021-07" db="EMBL/GenBank/DDBJ databases">
        <authorList>
            <person name="Catto M.A."/>
            <person name="Jacobson A."/>
            <person name="Kennedy G."/>
            <person name="Labadie P."/>
            <person name="Hunt B.G."/>
            <person name="Srinivasan R."/>
        </authorList>
    </citation>
    <scope>NUCLEOTIDE SEQUENCE</scope>
    <source>
        <strain evidence="2">PL_HMW_Pooled</strain>
        <tissue evidence="2">Head</tissue>
    </source>
</reference>
<evidence type="ECO:0000313" key="2">
    <source>
        <dbReference type="EMBL" id="KAK3911384.1"/>
    </source>
</evidence>
<organism evidence="2 3">
    <name type="scientific">Frankliniella fusca</name>
    <dbReference type="NCBI Taxonomy" id="407009"/>
    <lineage>
        <taxon>Eukaryota</taxon>
        <taxon>Metazoa</taxon>
        <taxon>Ecdysozoa</taxon>
        <taxon>Arthropoda</taxon>
        <taxon>Hexapoda</taxon>
        <taxon>Insecta</taxon>
        <taxon>Pterygota</taxon>
        <taxon>Neoptera</taxon>
        <taxon>Paraneoptera</taxon>
        <taxon>Thysanoptera</taxon>
        <taxon>Terebrantia</taxon>
        <taxon>Thripoidea</taxon>
        <taxon>Thripidae</taxon>
        <taxon>Frankliniella</taxon>
    </lineage>
</organism>
<proteinExistence type="predicted"/>
<feature type="non-terminal residue" evidence="2">
    <location>
        <position position="1"/>
    </location>
</feature>
<sequence>MSKGIKNFYGNGNDSSSDDDYLRPNSGIVIPPSPQRDSESDMDCSSDEDLLSLRHKLQKKTINNDYDKENVKTVDSFSSEDEKPLALTKAPLKDIKNKQNIKTNEEASLKTSRTLGVKRRLPLTIIQGVKPKPVKTVSFLTSPAPSSTSVQPLKQLQSETGKKQNLLGSSI</sequence>